<gene>
    <name evidence="2" type="ORF">E2C01_017069</name>
</gene>
<keyword evidence="3" id="KW-1185">Reference proteome</keyword>
<feature type="region of interest" description="Disordered" evidence="1">
    <location>
        <begin position="287"/>
        <end position="308"/>
    </location>
</feature>
<evidence type="ECO:0000256" key="1">
    <source>
        <dbReference type="SAM" id="MobiDB-lite"/>
    </source>
</evidence>
<reference evidence="2 3" key="1">
    <citation type="submission" date="2019-05" db="EMBL/GenBank/DDBJ databases">
        <title>Another draft genome of Portunus trituberculatus and its Hox gene families provides insights of decapod evolution.</title>
        <authorList>
            <person name="Jeong J.-H."/>
            <person name="Song I."/>
            <person name="Kim S."/>
            <person name="Choi T."/>
            <person name="Kim D."/>
            <person name="Ryu S."/>
            <person name="Kim W."/>
        </authorList>
    </citation>
    <scope>NUCLEOTIDE SEQUENCE [LARGE SCALE GENOMIC DNA]</scope>
    <source>
        <tissue evidence="2">Muscle</tissue>
    </source>
</reference>
<organism evidence="2 3">
    <name type="scientific">Portunus trituberculatus</name>
    <name type="common">Swimming crab</name>
    <name type="synonym">Neptunus trituberculatus</name>
    <dbReference type="NCBI Taxonomy" id="210409"/>
    <lineage>
        <taxon>Eukaryota</taxon>
        <taxon>Metazoa</taxon>
        <taxon>Ecdysozoa</taxon>
        <taxon>Arthropoda</taxon>
        <taxon>Crustacea</taxon>
        <taxon>Multicrustacea</taxon>
        <taxon>Malacostraca</taxon>
        <taxon>Eumalacostraca</taxon>
        <taxon>Eucarida</taxon>
        <taxon>Decapoda</taxon>
        <taxon>Pleocyemata</taxon>
        <taxon>Brachyura</taxon>
        <taxon>Eubrachyura</taxon>
        <taxon>Portunoidea</taxon>
        <taxon>Portunidae</taxon>
        <taxon>Portuninae</taxon>
        <taxon>Portunus</taxon>
    </lineage>
</organism>
<sequence length="308" mass="33139">MQHRGLPCPSPHVAIRSDEVCAAIVSHERKGKMVGTNGSPIQIDEAKFPDRRKCHGGRMLDGDNIPLSEDSDAEQENNTNHGAELTGLGFLVSNKAQTVGTFLVERRDRNTQSNGSVMHSDEWPAYSNLNGMDYQHSTVVSPTTLYGSSDKGTHSGGSWLDAKTIILKKMRVVVMRYATINSIRSDIWSVLQLLQDVCRCGEGLVNVVCVCLPPRSSSAGHLANLPHYGASSELIDRSSAWLHNVTSNQLSGGAAKGEPGMEASVRDGFSGTLPSDAPCFWVCSEGRKGSNSTSLENSRGIHSTTLCA</sequence>
<evidence type="ECO:0008006" key="4">
    <source>
        <dbReference type="Google" id="ProtNLM"/>
    </source>
</evidence>
<feature type="compositionally biased region" description="Polar residues" evidence="1">
    <location>
        <begin position="289"/>
        <end position="308"/>
    </location>
</feature>
<accession>A0A5B7DSG3</accession>
<comment type="caution">
    <text evidence="2">The sequence shown here is derived from an EMBL/GenBank/DDBJ whole genome shotgun (WGS) entry which is preliminary data.</text>
</comment>
<dbReference type="AlphaFoldDB" id="A0A5B7DSG3"/>
<name>A0A5B7DSG3_PORTR</name>
<evidence type="ECO:0000313" key="3">
    <source>
        <dbReference type="Proteomes" id="UP000324222"/>
    </source>
</evidence>
<dbReference type="OrthoDB" id="6379547at2759"/>
<dbReference type="EMBL" id="VSRR010001277">
    <property type="protein sequence ID" value="MPC23999.1"/>
    <property type="molecule type" value="Genomic_DNA"/>
</dbReference>
<evidence type="ECO:0000313" key="2">
    <source>
        <dbReference type="EMBL" id="MPC23999.1"/>
    </source>
</evidence>
<protein>
    <recommendedName>
        <fullName evidence="4">ISXO2-like transposase domain-containing protein</fullName>
    </recommendedName>
</protein>
<proteinExistence type="predicted"/>
<dbReference type="Proteomes" id="UP000324222">
    <property type="component" value="Unassembled WGS sequence"/>
</dbReference>